<feature type="binding site" evidence="6">
    <location>
        <begin position="326"/>
        <end position="330"/>
    </location>
    <ligand>
        <name>ATP</name>
        <dbReference type="ChEBI" id="CHEBI:30616"/>
    </ligand>
</feature>
<dbReference type="Gene3D" id="3.30.420.40">
    <property type="match status" value="2"/>
</dbReference>
<feature type="binding site" evidence="6">
    <location>
        <position position="15"/>
    </location>
    <ligand>
        <name>ATP</name>
        <dbReference type="ChEBI" id="CHEBI:30616"/>
    </ligand>
</feature>
<dbReference type="GO" id="GO:0005737">
    <property type="term" value="C:cytoplasm"/>
    <property type="evidence" value="ECO:0007669"/>
    <property type="project" value="UniProtKB-SubCell"/>
</dbReference>
<evidence type="ECO:0000313" key="8">
    <source>
        <dbReference type="EMBL" id="AIA29208.1"/>
    </source>
</evidence>
<evidence type="ECO:0000256" key="6">
    <source>
        <dbReference type="HAMAP-Rule" id="MF_00020"/>
    </source>
</evidence>
<feature type="binding site" evidence="6">
    <location>
        <begin position="278"/>
        <end position="280"/>
    </location>
    <ligand>
        <name>ATP</name>
        <dbReference type="ChEBI" id="CHEBI:30616"/>
    </ligand>
</feature>
<organism evidence="8 9">
    <name type="scientific">Mycoplasmopsis californica</name>
    <dbReference type="NCBI Taxonomy" id="2113"/>
    <lineage>
        <taxon>Bacteria</taxon>
        <taxon>Bacillati</taxon>
        <taxon>Mycoplasmatota</taxon>
        <taxon>Mycoplasmoidales</taxon>
        <taxon>Metamycoplasmataceae</taxon>
        <taxon>Mycoplasmopsis</taxon>
    </lineage>
</organism>
<dbReference type="UniPathway" id="UPA00340">
    <property type="reaction ID" value="UER00458"/>
</dbReference>
<dbReference type="SUPFAM" id="SSF53067">
    <property type="entry name" value="Actin-like ATPase domain"/>
    <property type="match status" value="2"/>
</dbReference>
<dbReference type="GO" id="GO:0005524">
    <property type="term" value="F:ATP binding"/>
    <property type="evidence" value="ECO:0007669"/>
    <property type="project" value="UniProtKB-KW"/>
</dbReference>
<comment type="pathway">
    <text evidence="6">Metabolic intermediate biosynthesis; acetyl-CoA biosynthesis; acetyl-CoA from acetate: step 1/2.</text>
</comment>
<feature type="binding site" evidence="6">
    <location>
        <position position="8"/>
    </location>
    <ligand>
        <name>Mg(2+)</name>
        <dbReference type="ChEBI" id="CHEBI:18420"/>
    </ligand>
</feature>
<comment type="catalytic activity">
    <reaction evidence="6">
        <text>acetate + ATP = acetyl phosphate + ADP</text>
        <dbReference type="Rhea" id="RHEA:11352"/>
        <dbReference type="ChEBI" id="CHEBI:22191"/>
        <dbReference type="ChEBI" id="CHEBI:30089"/>
        <dbReference type="ChEBI" id="CHEBI:30616"/>
        <dbReference type="ChEBI" id="CHEBI:456216"/>
        <dbReference type="EC" id="2.7.2.1"/>
    </reaction>
</comment>
<dbReference type="GO" id="GO:0006083">
    <property type="term" value="P:acetate metabolic process"/>
    <property type="evidence" value="ECO:0007669"/>
    <property type="project" value="TreeGrafter"/>
</dbReference>
<feature type="active site" description="Proton donor/acceptor" evidence="6">
    <location>
        <position position="145"/>
    </location>
</feature>
<keyword evidence="2 6" id="KW-0808">Transferase</keyword>
<dbReference type="AlphaFoldDB" id="A0A059XQY4"/>
<keyword evidence="3 6" id="KW-0547">Nucleotide-binding</keyword>
<dbReference type="NCBIfam" id="TIGR00016">
    <property type="entry name" value="ackA"/>
    <property type="match status" value="1"/>
</dbReference>
<keyword evidence="4 6" id="KW-0418">Kinase</keyword>
<protein>
    <recommendedName>
        <fullName evidence="6">Acetate kinase</fullName>
        <ecNumber evidence="6">2.7.2.1</ecNumber>
    </recommendedName>
    <alternativeName>
        <fullName evidence="6">Acetokinase</fullName>
    </alternativeName>
</protein>
<dbReference type="PIRSF" id="PIRSF000722">
    <property type="entry name" value="Acetate_prop_kin"/>
    <property type="match status" value="1"/>
</dbReference>
<evidence type="ECO:0000256" key="1">
    <source>
        <dbReference type="ARBA" id="ARBA00008748"/>
    </source>
</evidence>
<comment type="cofactor">
    <cofactor evidence="6">
        <name>Mg(2+)</name>
        <dbReference type="ChEBI" id="CHEBI:18420"/>
    </cofactor>
    <cofactor evidence="6">
        <name>Mn(2+)</name>
        <dbReference type="ChEBI" id="CHEBI:29035"/>
    </cofactor>
    <text evidence="6">Mg(2+). Can also accept Mn(2+).</text>
</comment>
<proteinExistence type="inferred from homology"/>
<dbReference type="eggNOG" id="COG0282">
    <property type="taxonomic scope" value="Bacteria"/>
</dbReference>
<dbReference type="EC" id="2.7.2.1" evidence="6"/>
<sequence>MQKILTVNAGSSSLKWALYSYTKMELLAKGICERIRLDGNIIIKHHNQTIEYKVDMPDHVIAVKELLKLWEKHGIIRDFSEILVVGFRTPYAGHKFLSPVIYTDEVKSGIQEAAKFIPLHAPATLDAVQAFQVALPNVTKVICQDTAFHTTIPLINQTFPINREWAEKFHIKKFGYHGLSHDYITWKMQKVLNKKKVNIVIAHLGSGSSICAVKDSKSYDVSVGFSSYDGLMMGTRPGGIDPGITDYLVRVENQDAQEVQDMMVKQSGLLGVSGISNDIRDLHKVYDKEPRAKLAIDIFVSRAVDYIASYLNKIGKNVDALVFTAGIGENDHIVRDMVVKGLHAYGIKVSGPKNNANYDDYMVISTPGSKFPIYKVRTDEEIVIARYAKKLIKSN</sequence>
<evidence type="ECO:0000256" key="2">
    <source>
        <dbReference type="ARBA" id="ARBA00022679"/>
    </source>
</evidence>
<dbReference type="EMBL" id="CP007521">
    <property type="protein sequence ID" value="AIA29208.1"/>
    <property type="molecule type" value="Genomic_DNA"/>
</dbReference>
<feature type="site" description="Transition state stabilizer" evidence="6">
    <location>
        <position position="236"/>
    </location>
</feature>
<comment type="similarity">
    <text evidence="1 6 7">Belongs to the acetokinase family.</text>
</comment>
<dbReference type="Pfam" id="PF00871">
    <property type="entry name" value="Acetate_kinase"/>
    <property type="match status" value="1"/>
</dbReference>
<dbReference type="RefSeq" id="WP_038560927.1">
    <property type="nucleotide sequence ID" value="NZ_AP018940.1"/>
</dbReference>
<keyword evidence="9" id="KW-1185">Reference proteome</keyword>
<dbReference type="PROSITE" id="PS01075">
    <property type="entry name" value="ACETATE_KINASE_1"/>
    <property type="match status" value="1"/>
</dbReference>
<gene>
    <name evidence="8" type="primary">ackA-1</name>
    <name evidence="6" type="synonym">ackA</name>
    <name evidence="8" type="ORF">MCFN_00140</name>
</gene>
<dbReference type="Proteomes" id="UP000027088">
    <property type="component" value="Chromosome"/>
</dbReference>
<accession>A0A059XQY4</accession>
<comment type="subcellular location">
    <subcellularLocation>
        <location evidence="6">Cytoplasm</location>
    </subcellularLocation>
</comment>
<evidence type="ECO:0000313" key="9">
    <source>
        <dbReference type="Proteomes" id="UP000027088"/>
    </source>
</evidence>
<keyword evidence="5 6" id="KW-0067">ATP-binding</keyword>
<feature type="binding site" evidence="6">
    <location>
        <position position="380"/>
    </location>
    <ligand>
        <name>Mg(2+)</name>
        <dbReference type="ChEBI" id="CHEBI:18420"/>
    </ligand>
</feature>
<evidence type="ECO:0000256" key="4">
    <source>
        <dbReference type="ARBA" id="ARBA00022777"/>
    </source>
</evidence>
<dbReference type="InterPro" id="IPR004372">
    <property type="entry name" value="Ac/propionate_kinase"/>
</dbReference>
<feature type="binding site" evidence="6">
    <location>
        <position position="88"/>
    </location>
    <ligand>
        <name>substrate</name>
    </ligand>
</feature>
<name>A0A059XQY4_9BACT</name>
<dbReference type="HAMAP" id="MF_00020">
    <property type="entry name" value="Acetate_kinase"/>
    <property type="match status" value="1"/>
</dbReference>
<dbReference type="GO" id="GO:0000287">
    <property type="term" value="F:magnesium ion binding"/>
    <property type="evidence" value="ECO:0007669"/>
    <property type="project" value="UniProtKB-UniRule"/>
</dbReference>
<feature type="binding site" evidence="6">
    <location>
        <begin position="203"/>
        <end position="207"/>
    </location>
    <ligand>
        <name>ATP</name>
        <dbReference type="ChEBI" id="CHEBI:30616"/>
    </ligand>
</feature>
<evidence type="ECO:0000256" key="7">
    <source>
        <dbReference type="RuleBase" id="RU003835"/>
    </source>
</evidence>
<comment type="subunit">
    <text evidence="6">Homodimer.</text>
</comment>
<comment type="function">
    <text evidence="6">Catalyzes the formation of acetyl phosphate from acetate and ATP. Can also catalyze the reverse reaction.</text>
</comment>
<dbReference type="PANTHER" id="PTHR21060">
    <property type="entry name" value="ACETATE KINASE"/>
    <property type="match status" value="1"/>
</dbReference>
<keyword evidence="6" id="KW-0460">Magnesium</keyword>
<dbReference type="KEGG" id="mcr:MCFN_00140"/>
<feature type="site" description="Transition state stabilizer" evidence="6">
    <location>
        <position position="177"/>
    </location>
</feature>
<reference evidence="8 9" key="1">
    <citation type="journal article" date="2014" name="Genome Announc.">
        <title>Complete Genome Sequence of the Bovine Mastitis Pathogen Mycoplasma californicum Strain ST-6T (ATCC 33461T).</title>
        <authorList>
            <person name="Calcutt M.J."/>
            <person name="Foecking M.F."/>
            <person name="Fox L.K."/>
        </authorList>
    </citation>
    <scope>NUCLEOTIDE SEQUENCE [LARGE SCALE GENOMIC DNA]</scope>
    <source>
        <strain evidence="8 9">ST-6</strain>
    </source>
</reference>
<dbReference type="GO" id="GO:0008776">
    <property type="term" value="F:acetate kinase activity"/>
    <property type="evidence" value="ECO:0007669"/>
    <property type="project" value="UniProtKB-UniRule"/>
</dbReference>
<dbReference type="InterPro" id="IPR023865">
    <property type="entry name" value="Aliphatic_acid_kinase_CS"/>
</dbReference>
<keyword evidence="6" id="KW-0479">Metal-binding</keyword>
<dbReference type="GO" id="GO:0006085">
    <property type="term" value="P:acetyl-CoA biosynthetic process"/>
    <property type="evidence" value="ECO:0007669"/>
    <property type="project" value="UniProtKB-UniRule"/>
</dbReference>
<dbReference type="PANTHER" id="PTHR21060:SF15">
    <property type="entry name" value="ACETATE KINASE-RELATED"/>
    <property type="match status" value="1"/>
</dbReference>
<dbReference type="PRINTS" id="PR00471">
    <property type="entry name" value="ACETATEKNASE"/>
</dbReference>
<evidence type="ECO:0000256" key="5">
    <source>
        <dbReference type="ARBA" id="ARBA00022840"/>
    </source>
</evidence>
<keyword evidence="6" id="KW-0963">Cytoplasm</keyword>
<dbReference type="InterPro" id="IPR043129">
    <property type="entry name" value="ATPase_NBD"/>
</dbReference>
<evidence type="ECO:0000256" key="3">
    <source>
        <dbReference type="ARBA" id="ARBA00022741"/>
    </source>
</evidence>
<dbReference type="InterPro" id="IPR000890">
    <property type="entry name" value="Aliphatic_acid_kin_short-chain"/>
</dbReference>